<dbReference type="PANTHER" id="PTHR44329:SF110">
    <property type="entry name" value="PROTEIN KINASE DOMAIN-CONTAINING PROTEIN"/>
    <property type="match status" value="1"/>
</dbReference>
<dbReference type="FunFam" id="3.30.200.20:FF:000329">
    <property type="entry name" value="PAS domain-containing protein tyrosine kinase"/>
    <property type="match status" value="1"/>
</dbReference>
<evidence type="ECO:0000256" key="1">
    <source>
        <dbReference type="SAM" id="MobiDB-lite"/>
    </source>
</evidence>
<reference evidence="4" key="2">
    <citation type="submission" date="2021-12" db="EMBL/GenBank/DDBJ databases">
        <title>Resequencing data analysis of finger millet.</title>
        <authorList>
            <person name="Hatakeyama M."/>
            <person name="Aluri S."/>
            <person name="Balachadran M.T."/>
            <person name="Sivarajan S.R."/>
            <person name="Poveda L."/>
            <person name="Shimizu-Inatsugi R."/>
            <person name="Schlapbach R."/>
            <person name="Sreeman S.M."/>
            <person name="Shimizu K.K."/>
        </authorList>
    </citation>
    <scope>NUCLEOTIDE SEQUENCE</scope>
</reference>
<dbReference type="GO" id="GO:0005524">
    <property type="term" value="F:ATP binding"/>
    <property type="evidence" value="ECO:0007669"/>
    <property type="project" value="InterPro"/>
</dbReference>
<feature type="region of interest" description="Disordered" evidence="1">
    <location>
        <begin position="51"/>
        <end position="117"/>
    </location>
</feature>
<feature type="compositionally biased region" description="Basic and acidic residues" evidence="1">
    <location>
        <begin position="64"/>
        <end position="77"/>
    </location>
</feature>
<keyword evidence="5" id="KW-1185">Reference proteome</keyword>
<dbReference type="InterPro" id="IPR051681">
    <property type="entry name" value="Ser/Thr_Kinases-Pseudokinases"/>
</dbReference>
<dbReference type="InterPro" id="IPR011009">
    <property type="entry name" value="Kinase-like_dom_sf"/>
</dbReference>
<feature type="domain" description="Protein kinase" evidence="2">
    <location>
        <begin position="234"/>
        <end position="322"/>
    </location>
</feature>
<dbReference type="Pfam" id="PF07714">
    <property type="entry name" value="PK_Tyr_Ser-Thr"/>
    <property type="match status" value="1"/>
</dbReference>
<name>A0AAV5EQX5_ELECO</name>
<dbReference type="PANTHER" id="PTHR44329">
    <property type="entry name" value="SERINE/THREONINE-PROTEIN KINASE TNNI3K-RELATED"/>
    <property type="match status" value="1"/>
</dbReference>
<dbReference type="InterPro" id="IPR000014">
    <property type="entry name" value="PAS"/>
</dbReference>
<accession>A0AAV5EQX5</accession>
<gene>
    <name evidence="4" type="primary">gb13710</name>
    <name evidence="4" type="ORF">PR202_gb13710</name>
</gene>
<evidence type="ECO:0000259" key="2">
    <source>
        <dbReference type="PROSITE" id="PS50011"/>
    </source>
</evidence>
<proteinExistence type="predicted"/>
<dbReference type="EMBL" id="BQKI01000078">
    <property type="protein sequence ID" value="GJN25829.1"/>
    <property type="molecule type" value="Genomic_DNA"/>
</dbReference>
<organism evidence="4 5">
    <name type="scientific">Eleusine coracana subsp. coracana</name>
    <dbReference type="NCBI Taxonomy" id="191504"/>
    <lineage>
        <taxon>Eukaryota</taxon>
        <taxon>Viridiplantae</taxon>
        <taxon>Streptophyta</taxon>
        <taxon>Embryophyta</taxon>
        <taxon>Tracheophyta</taxon>
        <taxon>Spermatophyta</taxon>
        <taxon>Magnoliopsida</taxon>
        <taxon>Liliopsida</taxon>
        <taxon>Poales</taxon>
        <taxon>Poaceae</taxon>
        <taxon>PACMAD clade</taxon>
        <taxon>Chloridoideae</taxon>
        <taxon>Cynodonteae</taxon>
        <taxon>Eleusininae</taxon>
        <taxon>Eleusine</taxon>
    </lineage>
</organism>
<reference evidence="4" key="1">
    <citation type="journal article" date="2018" name="DNA Res.">
        <title>Multiple hybrid de novo genome assembly of finger millet, an orphan allotetraploid crop.</title>
        <authorList>
            <person name="Hatakeyama M."/>
            <person name="Aluri S."/>
            <person name="Balachadran M.T."/>
            <person name="Sivarajan S.R."/>
            <person name="Patrignani A."/>
            <person name="Gruter S."/>
            <person name="Poveda L."/>
            <person name="Shimizu-Inatsugi R."/>
            <person name="Baeten J."/>
            <person name="Francoijs K.J."/>
            <person name="Nataraja K.N."/>
            <person name="Reddy Y.A.N."/>
            <person name="Phadnis S."/>
            <person name="Ravikumar R.L."/>
            <person name="Schlapbach R."/>
            <person name="Sreeman S.M."/>
            <person name="Shimizu K.K."/>
        </authorList>
    </citation>
    <scope>NUCLEOTIDE SEQUENCE</scope>
</reference>
<feature type="compositionally biased region" description="Low complexity" evidence="1">
    <location>
        <begin position="98"/>
        <end position="107"/>
    </location>
</feature>
<dbReference type="GO" id="GO:0004674">
    <property type="term" value="F:protein serine/threonine kinase activity"/>
    <property type="evidence" value="ECO:0007669"/>
    <property type="project" value="TreeGrafter"/>
</dbReference>
<dbReference type="PROSITE" id="PS50011">
    <property type="entry name" value="PROTEIN_KINASE_DOM"/>
    <property type="match status" value="1"/>
</dbReference>
<evidence type="ECO:0000313" key="4">
    <source>
        <dbReference type="EMBL" id="GJN25829.1"/>
    </source>
</evidence>
<protein>
    <recommendedName>
        <fullName evidence="6">Protein kinase domain-containing protein</fullName>
    </recommendedName>
</protein>
<dbReference type="PROSITE" id="PS50112">
    <property type="entry name" value="PAS"/>
    <property type="match status" value="1"/>
</dbReference>
<dbReference type="Gene3D" id="3.30.200.20">
    <property type="entry name" value="Phosphorylase Kinase, domain 1"/>
    <property type="match status" value="1"/>
</dbReference>
<comment type="caution">
    <text evidence="4">The sequence shown here is derived from an EMBL/GenBank/DDBJ whole genome shotgun (WGS) entry which is preliminary data.</text>
</comment>
<dbReference type="Proteomes" id="UP001054889">
    <property type="component" value="Unassembled WGS sequence"/>
</dbReference>
<dbReference type="AlphaFoldDB" id="A0AAV5EQX5"/>
<feature type="domain" description="PAS" evidence="3">
    <location>
        <begin position="1"/>
        <end position="38"/>
    </location>
</feature>
<dbReference type="InterPro" id="IPR000719">
    <property type="entry name" value="Prot_kinase_dom"/>
</dbReference>
<dbReference type="InterPro" id="IPR001245">
    <property type="entry name" value="Ser-Thr/Tyr_kinase_cat_dom"/>
</dbReference>
<sequence>MFGYTASEAIGQDAVELLVHPDEAAAANSIIGNIFMGKCWRGKFPATKVTSSVRSRIKTGQNSNEHHGSVCESKSSEHGTSGTSTSSEDVVQGGLVTGENSSGTSKSSSDDTGEGKEGLHKILSSKAETLLAKKGISWPWRGLEHYGPGKSPVVSSQFQDAQENDLTHQGVPEPIIVPDYQDTECDQVSKYEVTGSWWSFNNNSSSSVSSNVSTISGVDYEADCLDYEILWEDLIIGEQVGQGSCGTVYHAQWYGSDVAVKVFSKQEYSEEMINMFRQEVSLMKKLRHPNTILFMGAVASHERLCIVTEFLPRYEVCDMGQT</sequence>
<feature type="compositionally biased region" description="Low complexity" evidence="1">
    <location>
        <begin position="78"/>
        <end position="88"/>
    </location>
</feature>
<feature type="compositionally biased region" description="Polar residues" evidence="1">
    <location>
        <begin position="51"/>
        <end position="63"/>
    </location>
</feature>
<evidence type="ECO:0000313" key="5">
    <source>
        <dbReference type="Proteomes" id="UP001054889"/>
    </source>
</evidence>
<evidence type="ECO:0000259" key="3">
    <source>
        <dbReference type="PROSITE" id="PS50112"/>
    </source>
</evidence>
<evidence type="ECO:0008006" key="6">
    <source>
        <dbReference type="Google" id="ProtNLM"/>
    </source>
</evidence>
<dbReference type="SUPFAM" id="SSF56112">
    <property type="entry name" value="Protein kinase-like (PK-like)"/>
    <property type="match status" value="1"/>
</dbReference>
<dbReference type="Gene3D" id="3.30.450.20">
    <property type="entry name" value="PAS domain"/>
    <property type="match status" value="1"/>
</dbReference>